<feature type="compositionally biased region" description="Polar residues" evidence="8">
    <location>
        <begin position="138"/>
        <end position="167"/>
    </location>
</feature>
<dbReference type="PROSITE" id="PS50073">
    <property type="entry name" value="COPPER_FIST_2"/>
    <property type="match status" value="1"/>
</dbReference>
<evidence type="ECO:0000313" key="11">
    <source>
        <dbReference type="Proteomes" id="UP000774617"/>
    </source>
</evidence>
<feature type="region of interest" description="Disordered" evidence="8">
    <location>
        <begin position="138"/>
        <end position="236"/>
    </location>
</feature>
<gene>
    <name evidence="10" type="ORF">B0J12DRAFT_574006</name>
</gene>
<feature type="compositionally biased region" description="Low complexity" evidence="8">
    <location>
        <begin position="483"/>
        <end position="498"/>
    </location>
</feature>
<dbReference type="Gene3D" id="3.90.430.10">
    <property type="entry name" value="Copper fist DNA-binding domain"/>
    <property type="match status" value="1"/>
</dbReference>
<dbReference type="SUPFAM" id="SSF57879">
    <property type="entry name" value="Zinc domain conserved in yeast copper-regulated transcription factors"/>
    <property type="match status" value="1"/>
</dbReference>
<dbReference type="SMART" id="SM01090">
    <property type="entry name" value="Copper-fist"/>
    <property type="match status" value="1"/>
</dbReference>
<organism evidence="10 11">
    <name type="scientific">Macrophomina phaseolina</name>
    <dbReference type="NCBI Taxonomy" id="35725"/>
    <lineage>
        <taxon>Eukaryota</taxon>
        <taxon>Fungi</taxon>
        <taxon>Dikarya</taxon>
        <taxon>Ascomycota</taxon>
        <taxon>Pezizomycotina</taxon>
        <taxon>Dothideomycetes</taxon>
        <taxon>Dothideomycetes incertae sedis</taxon>
        <taxon>Botryosphaeriales</taxon>
        <taxon>Botryosphaeriaceae</taxon>
        <taxon>Macrophomina</taxon>
    </lineage>
</organism>
<evidence type="ECO:0000256" key="1">
    <source>
        <dbReference type="ARBA" id="ARBA00004123"/>
    </source>
</evidence>
<feature type="compositionally biased region" description="Polar residues" evidence="8">
    <location>
        <begin position="210"/>
        <end position="222"/>
    </location>
</feature>
<dbReference type="PANTHER" id="PTHR28088">
    <property type="entry name" value="TRANSCRIPTIONAL ACTIVATOR HAA1-RELATED"/>
    <property type="match status" value="1"/>
</dbReference>
<dbReference type="PRINTS" id="PR00617">
    <property type="entry name" value="COPPERFIST"/>
</dbReference>
<keyword evidence="2" id="KW-0479">Metal-binding</keyword>
<keyword evidence="3" id="KW-0862">Zinc</keyword>
<feature type="compositionally biased region" description="Polar residues" evidence="8">
    <location>
        <begin position="87"/>
        <end position="101"/>
    </location>
</feature>
<dbReference type="PANTHER" id="PTHR28088:SF9">
    <property type="entry name" value="TRANSCRIPTION FACTOR GRISEA, PUTATIVE (AFU_ORTHOLOGUE AFUA_1G13190)-RELATED"/>
    <property type="match status" value="1"/>
</dbReference>
<evidence type="ECO:0000256" key="4">
    <source>
        <dbReference type="ARBA" id="ARBA00023008"/>
    </source>
</evidence>
<sequence>MPWVTINGEQKKVACGPCIRGHRSTSCNHKDRLLLEVRKPGRPLSSCPHLGGNCSCERLVINYTIPRSSECACPSNGEEPAPVAEVVSSTTGPLPGSSNRVQKTKRKSVSNNRNPSTLEKAIKAAEGAESKVNNAQSKACCASKQQPVTTGSSNTSPAPTTGNSSPNSHEEAPPPFESACSPKTIVEETTGTNGSCCGGGKGLKEAPHSQGAQRLSLSTPNGMQPRHQNHHTDGADSRIQSGEQLFEQNQQIPYYGAEQKLANPIQSNSYTSTRPGPMSYIDPRAPSDQFASFYPFGFGSQLPNGYSSVPDFQHNCTCGDACACLGCAVHPRNETTVRYLQDVTTFMIHDPFYAGPSSPSYDNGQVQYQPSFHVSGPANSGTGNHAWQGPKLGQPFQQRSAFKHPGAPYTQEINGVSMWQSSNGPSTGSVHATPTTELSQYSLQGPPNDHAVTQDGKQDFEGGQLSYQQPSSYDSSMRNAHFSTPDPAPSTAAAETPTLSPSSFFWQQVELPGCDDPSGACRCGDGCQCVGCLTHGGHDGVPLSQANSNFEAGSGFSPQLERSQMNSIDVTLDIKPGG</sequence>
<comment type="subcellular location">
    <subcellularLocation>
        <location evidence="1">Nucleus</location>
    </subcellularLocation>
</comment>
<keyword evidence="6" id="KW-0804">Transcription</keyword>
<dbReference type="InterPro" id="IPR001083">
    <property type="entry name" value="Cu_fist_DNA-bd_dom"/>
</dbReference>
<name>A0ABQ8GDW1_9PEZI</name>
<dbReference type="InterPro" id="IPR051763">
    <property type="entry name" value="Copper_Homeo_Regul"/>
</dbReference>
<keyword evidence="5" id="KW-0805">Transcription regulation</keyword>
<keyword evidence="4" id="KW-0186">Copper</keyword>
<keyword evidence="7" id="KW-0539">Nucleus</keyword>
<feature type="compositionally biased region" description="Polar residues" evidence="8">
    <location>
        <begin position="465"/>
        <end position="482"/>
    </location>
</feature>
<proteinExistence type="predicted"/>
<accession>A0ABQ8GDW1</accession>
<evidence type="ECO:0000256" key="6">
    <source>
        <dbReference type="ARBA" id="ARBA00023163"/>
    </source>
</evidence>
<dbReference type="InterPro" id="IPR036395">
    <property type="entry name" value="Cu_fist_DNA-bd_dom_sf"/>
</dbReference>
<dbReference type="EMBL" id="JAGTJR010000013">
    <property type="protein sequence ID" value="KAH7050269.1"/>
    <property type="molecule type" value="Genomic_DNA"/>
</dbReference>
<comment type="caution">
    <text evidence="10">The sequence shown here is derived from an EMBL/GenBank/DDBJ whole genome shotgun (WGS) entry which is preliminary data.</text>
</comment>
<evidence type="ECO:0000259" key="9">
    <source>
        <dbReference type="PROSITE" id="PS50073"/>
    </source>
</evidence>
<evidence type="ECO:0000256" key="5">
    <source>
        <dbReference type="ARBA" id="ARBA00023015"/>
    </source>
</evidence>
<feature type="region of interest" description="Disordered" evidence="8">
    <location>
        <begin position="439"/>
        <end position="498"/>
    </location>
</feature>
<evidence type="ECO:0000256" key="3">
    <source>
        <dbReference type="ARBA" id="ARBA00022833"/>
    </source>
</evidence>
<evidence type="ECO:0000256" key="2">
    <source>
        <dbReference type="ARBA" id="ARBA00022723"/>
    </source>
</evidence>
<protein>
    <recommendedName>
        <fullName evidence="9">Copper-fist domain-containing protein</fullName>
    </recommendedName>
</protein>
<dbReference type="Pfam" id="PF00649">
    <property type="entry name" value="Copper-fist"/>
    <property type="match status" value="1"/>
</dbReference>
<keyword evidence="11" id="KW-1185">Reference proteome</keyword>
<feature type="region of interest" description="Disordered" evidence="8">
    <location>
        <begin position="84"/>
        <end position="117"/>
    </location>
</feature>
<evidence type="ECO:0000313" key="10">
    <source>
        <dbReference type="EMBL" id="KAH7050269.1"/>
    </source>
</evidence>
<reference evidence="10 11" key="1">
    <citation type="journal article" date="2021" name="Nat. Commun.">
        <title>Genetic determinants of endophytism in the Arabidopsis root mycobiome.</title>
        <authorList>
            <person name="Mesny F."/>
            <person name="Miyauchi S."/>
            <person name="Thiergart T."/>
            <person name="Pickel B."/>
            <person name="Atanasova L."/>
            <person name="Karlsson M."/>
            <person name="Huettel B."/>
            <person name="Barry K.W."/>
            <person name="Haridas S."/>
            <person name="Chen C."/>
            <person name="Bauer D."/>
            <person name="Andreopoulos W."/>
            <person name="Pangilinan J."/>
            <person name="LaButti K."/>
            <person name="Riley R."/>
            <person name="Lipzen A."/>
            <person name="Clum A."/>
            <person name="Drula E."/>
            <person name="Henrissat B."/>
            <person name="Kohler A."/>
            <person name="Grigoriev I.V."/>
            <person name="Martin F.M."/>
            <person name="Hacquard S."/>
        </authorList>
    </citation>
    <scope>NUCLEOTIDE SEQUENCE [LARGE SCALE GENOMIC DNA]</scope>
    <source>
        <strain evidence="10 11">MPI-SDFR-AT-0080</strain>
    </source>
</reference>
<evidence type="ECO:0000256" key="8">
    <source>
        <dbReference type="SAM" id="MobiDB-lite"/>
    </source>
</evidence>
<dbReference type="SMART" id="SM00412">
    <property type="entry name" value="Cu_FIST"/>
    <property type="match status" value="1"/>
</dbReference>
<evidence type="ECO:0000256" key="7">
    <source>
        <dbReference type="ARBA" id="ARBA00023242"/>
    </source>
</evidence>
<feature type="domain" description="Copper-fist" evidence="9">
    <location>
        <begin position="12"/>
        <end position="44"/>
    </location>
</feature>
<dbReference type="Proteomes" id="UP000774617">
    <property type="component" value="Unassembled WGS sequence"/>
</dbReference>